<keyword evidence="7 10" id="KW-1133">Transmembrane helix</keyword>
<evidence type="ECO:0000256" key="10">
    <source>
        <dbReference type="SAM" id="Phobius"/>
    </source>
</evidence>
<dbReference type="Pfam" id="PF02254">
    <property type="entry name" value="TrkA_N"/>
    <property type="match status" value="1"/>
</dbReference>
<dbReference type="GO" id="GO:0012505">
    <property type="term" value="C:endomembrane system"/>
    <property type="evidence" value="ECO:0007669"/>
    <property type="project" value="UniProtKB-SubCell"/>
</dbReference>
<dbReference type="GO" id="GO:0015297">
    <property type="term" value="F:antiporter activity"/>
    <property type="evidence" value="ECO:0007669"/>
    <property type="project" value="UniProtKB-KW"/>
</dbReference>
<feature type="transmembrane region" description="Helical" evidence="10">
    <location>
        <begin position="194"/>
        <end position="215"/>
    </location>
</feature>
<dbReference type="GO" id="GO:0005886">
    <property type="term" value="C:plasma membrane"/>
    <property type="evidence" value="ECO:0007669"/>
    <property type="project" value="TreeGrafter"/>
</dbReference>
<keyword evidence="5 10" id="KW-0812">Transmembrane</keyword>
<feature type="transmembrane region" description="Helical" evidence="10">
    <location>
        <begin position="375"/>
        <end position="394"/>
    </location>
</feature>
<feature type="transmembrane region" description="Helical" evidence="10">
    <location>
        <begin position="103"/>
        <end position="125"/>
    </location>
</feature>
<dbReference type="Pfam" id="PF00999">
    <property type="entry name" value="Na_H_Exchanger"/>
    <property type="match status" value="1"/>
</dbReference>
<dbReference type="Gene3D" id="1.20.1530.20">
    <property type="match status" value="1"/>
</dbReference>
<evidence type="ECO:0000256" key="5">
    <source>
        <dbReference type="ARBA" id="ARBA00022692"/>
    </source>
</evidence>
<keyword evidence="9 10" id="KW-0472">Membrane</keyword>
<feature type="transmembrane region" description="Helical" evidence="10">
    <location>
        <begin position="131"/>
        <end position="152"/>
    </location>
</feature>
<dbReference type="InterPro" id="IPR038770">
    <property type="entry name" value="Na+/solute_symporter_sf"/>
</dbReference>
<dbReference type="PROSITE" id="PS51201">
    <property type="entry name" value="RCK_N"/>
    <property type="match status" value="1"/>
</dbReference>
<keyword evidence="3" id="KW-0050">Antiport</keyword>
<dbReference type="AlphaFoldDB" id="A0A3N1LII5"/>
<evidence type="ECO:0000259" key="11">
    <source>
        <dbReference type="PROSITE" id="PS51201"/>
    </source>
</evidence>
<dbReference type="GO" id="GO:0006813">
    <property type="term" value="P:potassium ion transport"/>
    <property type="evidence" value="ECO:0007669"/>
    <property type="project" value="UniProtKB-KW"/>
</dbReference>
<feature type="transmembrane region" description="Helical" evidence="10">
    <location>
        <begin position="75"/>
        <end position="91"/>
    </location>
</feature>
<gene>
    <name evidence="12" type="ORF">EDC65_3025</name>
</gene>
<dbReference type="Proteomes" id="UP000278222">
    <property type="component" value="Unassembled WGS sequence"/>
</dbReference>
<evidence type="ECO:0000256" key="4">
    <source>
        <dbReference type="ARBA" id="ARBA00022538"/>
    </source>
</evidence>
<evidence type="ECO:0000256" key="1">
    <source>
        <dbReference type="ARBA" id="ARBA00004127"/>
    </source>
</evidence>
<dbReference type="InterPro" id="IPR006153">
    <property type="entry name" value="Cation/H_exchanger_TM"/>
</dbReference>
<keyword evidence="2" id="KW-0813">Transport</keyword>
<dbReference type="SUPFAM" id="SSF51735">
    <property type="entry name" value="NAD(P)-binding Rossmann-fold domains"/>
    <property type="match status" value="1"/>
</dbReference>
<keyword evidence="13" id="KW-1185">Reference proteome</keyword>
<sequence>MTEDGHGIPYLREVVVFLAAAGVVVPVFHRLRISPVLGFLVVGLAIGPNGLGGLVGEVPWIRNLVITELEGVRQIAELGVVFLLFTIGLELSPRRLFSMRLAVFGLGGAAVAACAGVLGLAAWLLGHSVAAASVIGLALALSSTAIAMPLLAERRQQSGPLGRTAFAILLFQDLAVVPILILISVLGGTEPEQSVWAIFQSIGEAVLIIAAIGVLGRFALRPALRSAARVGPELFMAVVLLVVLGTAMATAAVGLSMALGAFLAGLLIAESEYRFEVEVDIEPFKGLFLGLFFIGVGMGVDGTTFVQMPLAILGGVLILFLAKALVIGLLVRAFGQPWPVALEVGLLLGQAGEFGLVAIGLAADARILPRAEAQMVLLVVGLSLMATPLVAIVGRRLASRLAGREALQRAAAAAVDAPAGAYVILAGFGRVGRTLAAAFDAEKIDYVALDLDPAVAEAARARGQRVHFGDAGRGEVLRHAGADNCQAIVVTLDDPRAAERAVRAARRRWPGLPVFARARDVAHAKRLMQLGATEVIPETLEPSLQLAGRVMARLGMREETVTERLAVLRDAWSGRLHE</sequence>
<organism evidence="12 13">
    <name type="scientific">Stella humosa</name>
    <dbReference type="NCBI Taxonomy" id="94"/>
    <lineage>
        <taxon>Bacteria</taxon>
        <taxon>Pseudomonadati</taxon>
        <taxon>Pseudomonadota</taxon>
        <taxon>Alphaproteobacteria</taxon>
        <taxon>Rhodospirillales</taxon>
        <taxon>Stellaceae</taxon>
        <taxon>Stella</taxon>
    </lineage>
</organism>
<proteinExistence type="predicted"/>
<evidence type="ECO:0000256" key="3">
    <source>
        <dbReference type="ARBA" id="ARBA00022449"/>
    </source>
</evidence>
<name>A0A3N1LII5_9PROT</name>
<accession>A0A3N1LII5</accession>
<dbReference type="FunFam" id="3.40.50.720:FF:000036">
    <property type="entry name" value="Glutathione-regulated potassium-efflux system protein KefB"/>
    <property type="match status" value="1"/>
</dbReference>
<dbReference type="PANTHER" id="PTHR46157">
    <property type="entry name" value="K(+) EFFLUX ANTIPORTER 3, CHLOROPLASTIC"/>
    <property type="match status" value="1"/>
</dbReference>
<evidence type="ECO:0000313" key="12">
    <source>
        <dbReference type="EMBL" id="ROP91162.1"/>
    </source>
</evidence>
<reference evidence="12 13" key="1">
    <citation type="submission" date="2018-11" db="EMBL/GenBank/DDBJ databases">
        <title>Genomic Encyclopedia of Type Strains, Phase IV (KMG-IV): sequencing the most valuable type-strain genomes for metagenomic binning, comparative biology and taxonomic classification.</title>
        <authorList>
            <person name="Goeker M."/>
        </authorList>
    </citation>
    <scope>NUCLEOTIDE SEQUENCE [LARGE SCALE GENOMIC DNA]</scope>
    <source>
        <strain evidence="12 13">DSM 5900</strain>
    </source>
</reference>
<dbReference type="InterPro" id="IPR003148">
    <property type="entry name" value="RCK_N"/>
</dbReference>
<dbReference type="GO" id="GO:1902600">
    <property type="term" value="P:proton transmembrane transport"/>
    <property type="evidence" value="ECO:0007669"/>
    <property type="project" value="InterPro"/>
</dbReference>
<feature type="transmembrane region" description="Helical" evidence="10">
    <location>
        <begin position="164"/>
        <end position="188"/>
    </location>
</feature>
<feature type="transmembrane region" description="Helical" evidence="10">
    <location>
        <begin position="340"/>
        <end position="363"/>
    </location>
</feature>
<evidence type="ECO:0000256" key="8">
    <source>
        <dbReference type="ARBA" id="ARBA00023065"/>
    </source>
</evidence>
<dbReference type="RefSeq" id="WP_170216521.1">
    <property type="nucleotide sequence ID" value="NZ_AP019700.1"/>
</dbReference>
<comment type="caution">
    <text evidence="12">The sequence shown here is derived from an EMBL/GenBank/DDBJ whole genome shotgun (WGS) entry which is preliminary data.</text>
</comment>
<dbReference type="PANTHER" id="PTHR46157:SF4">
    <property type="entry name" value="K(+) EFFLUX ANTIPORTER 3, CHLOROPLASTIC"/>
    <property type="match status" value="1"/>
</dbReference>
<feature type="transmembrane region" description="Helical" evidence="10">
    <location>
        <begin position="36"/>
        <end position="55"/>
    </location>
</feature>
<dbReference type="InterPro" id="IPR036291">
    <property type="entry name" value="NAD(P)-bd_dom_sf"/>
</dbReference>
<feature type="transmembrane region" description="Helical" evidence="10">
    <location>
        <begin position="12"/>
        <end position="29"/>
    </location>
</feature>
<feature type="transmembrane region" description="Helical" evidence="10">
    <location>
        <begin position="235"/>
        <end position="268"/>
    </location>
</feature>
<dbReference type="EMBL" id="RJKX01000014">
    <property type="protein sequence ID" value="ROP91162.1"/>
    <property type="molecule type" value="Genomic_DNA"/>
</dbReference>
<protein>
    <submittedName>
        <fullName evidence="12">Kef-type potassium/proton antiporter (CPA2 family)</fullName>
    </submittedName>
</protein>
<feature type="transmembrane region" description="Helical" evidence="10">
    <location>
        <begin position="313"/>
        <end position="334"/>
    </location>
</feature>
<evidence type="ECO:0000256" key="6">
    <source>
        <dbReference type="ARBA" id="ARBA00022958"/>
    </source>
</evidence>
<evidence type="ECO:0000256" key="7">
    <source>
        <dbReference type="ARBA" id="ARBA00022989"/>
    </source>
</evidence>
<evidence type="ECO:0000313" key="13">
    <source>
        <dbReference type="Proteomes" id="UP000278222"/>
    </source>
</evidence>
<keyword evidence="6" id="KW-0630">Potassium</keyword>
<evidence type="ECO:0000256" key="9">
    <source>
        <dbReference type="ARBA" id="ARBA00023136"/>
    </source>
</evidence>
<evidence type="ECO:0000256" key="2">
    <source>
        <dbReference type="ARBA" id="ARBA00022448"/>
    </source>
</evidence>
<feature type="transmembrane region" description="Helical" evidence="10">
    <location>
        <begin position="288"/>
        <end position="306"/>
    </location>
</feature>
<dbReference type="Gene3D" id="3.40.50.720">
    <property type="entry name" value="NAD(P)-binding Rossmann-like Domain"/>
    <property type="match status" value="1"/>
</dbReference>
<comment type="subcellular location">
    <subcellularLocation>
        <location evidence="1">Endomembrane system</location>
        <topology evidence="1">Multi-pass membrane protein</topology>
    </subcellularLocation>
</comment>
<feature type="domain" description="RCK N-terminal" evidence="11">
    <location>
        <begin position="420"/>
        <end position="537"/>
    </location>
</feature>
<keyword evidence="8" id="KW-0406">Ion transport</keyword>
<keyword evidence="4" id="KW-0633">Potassium transport</keyword>